<dbReference type="InterPro" id="IPR029060">
    <property type="entry name" value="PIN-like_dom_sf"/>
</dbReference>
<organism evidence="2 3">
    <name type="scientific">Treponema lecithinolyticum ATCC 700332</name>
    <dbReference type="NCBI Taxonomy" id="1321815"/>
    <lineage>
        <taxon>Bacteria</taxon>
        <taxon>Pseudomonadati</taxon>
        <taxon>Spirochaetota</taxon>
        <taxon>Spirochaetia</taxon>
        <taxon>Spirochaetales</taxon>
        <taxon>Treponemataceae</taxon>
        <taxon>Treponema</taxon>
    </lineage>
</organism>
<dbReference type="PANTHER" id="PTHR36173:SF2">
    <property type="entry name" value="RIBONUCLEASE VAPC16"/>
    <property type="match status" value="1"/>
</dbReference>
<dbReference type="CDD" id="cd09872">
    <property type="entry name" value="PIN_Sll0205-like"/>
    <property type="match status" value="1"/>
</dbReference>
<gene>
    <name evidence="2" type="ORF">HMPREF9193_01201</name>
</gene>
<dbReference type="InterPro" id="IPR052919">
    <property type="entry name" value="TA_system_RNase"/>
</dbReference>
<proteinExistence type="predicted"/>
<comment type="caution">
    <text evidence="2">The sequence shown here is derived from an EMBL/GenBank/DDBJ whole genome shotgun (WGS) entry which is preliminary data.</text>
</comment>
<name>A0ABN0NYZ9_TRELE</name>
<dbReference type="InterPro" id="IPR002716">
    <property type="entry name" value="PIN_dom"/>
</dbReference>
<dbReference type="RefSeq" id="WP_021687412.1">
    <property type="nucleotide sequence ID" value="NZ_KI260566.1"/>
</dbReference>
<feature type="domain" description="PIN" evidence="1">
    <location>
        <begin position="4"/>
        <end position="123"/>
    </location>
</feature>
<protein>
    <submittedName>
        <fullName evidence="2">PIN domain protein</fullName>
    </submittedName>
</protein>
<evidence type="ECO:0000259" key="1">
    <source>
        <dbReference type="Pfam" id="PF01850"/>
    </source>
</evidence>
<evidence type="ECO:0000313" key="3">
    <source>
        <dbReference type="Proteomes" id="UP000016649"/>
    </source>
</evidence>
<dbReference type="EMBL" id="AWVH01000030">
    <property type="protein sequence ID" value="ERJ93201.1"/>
    <property type="molecule type" value="Genomic_DNA"/>
</dbReference>
<reference evidence="2 3" key="1">
    <citation type="submission" date="2013-08" db="EMBL/GenBank/DDBJ databases">
        <authorList>
            <person name="Weinstock G."/>
            <person name="Sodergren E."/>
            <person name="Wylie T."/>
            <person name="Fulton L."/>
            <person name="Fulton R."/>
            <person name="Fronick C."/>
            <person name="O'Laughlin M."/>
            <person name="Godfrey J."/>
            <person name="Miner T."/>
            <person name="Herter B."/>
            <person name="Appelbaum E."/>
            <person name="Cordes M."/>
            <person name="Lek S."/>
            <person name="Wollam A."/>
            <person name="Pepin K.H."/>
            <person name="Palsikar V.B."/>
            <person name="Mitreva M."/>
            <person name="Wilson R.K."/>
        </authorList>
    </citation>
    <scope>NUCLEOTIDE SEQUENCE [LARGE SCALE GENOMIC DNA]</scope>
    <source>
        <strain evidence="2 3">ATCC 700332</strain>
    </source>
</reference>
<evidence type="ECO:0000313" key="2">
    <source>
        <dbReference type="EMBL" id="ERJ93201.1"/>
    </source>
</evidence>
<dbReference type="Gene3D" id="3.40.50.1010">
    <property type="entry name" value="5'-nuclease"/>
    <property type="match status" value="1"/>
</dbReference>
<dbReference type="Pfam" id="PF01850">
    <property type="entry name" value="PIN"/>
    <property type="match status" value="1"/>
</dbReference>
<dbReference type="PANTHER" id="PTHR36173">
    <property type="entry name" value="RIBONUCLEASE VAPC16-RELATED"/>
    <property type="match status" value="1"/>
</dbReference>
<dbReference type="SUPFAM" id="SSF88723">
    <property type="entry name" value="PIN domain-like"/>
    <property type="match status" value="1"/>
</dbReference>
<keyword evidence="3" id="KW-1185">Reference proteome</keyword>
<sequence length="135" mass="15794">MMKILCDTHILIWFLTGDDQLSVKARTIIENEENEIYFSLVSVWEISIKHSRKPKQMSLSPKRFIELCESQGFLEYPIERRHILAVDTLQRPIHTPEHHDPFDKLLLSQAKIDKLTLITHDSLIPDYNEPCIVSV</sequence>
<accession>A0ABN0NYZ9</accession>
<dbReference type="InterPro" id="IPR041705">
    <property type="entry name" value="PIN_Sll0205"/>
</dbReference>
<dbReference type="Proteomes" id="UP000016649">
    <property type="component" value="Unassembled WGS sequence"/>
</dbReference>